<dbReference type="PANTHER" id="PTHR33119:SF1">
    <property type="entry name" value="FE2OG DIOXYGENASE DOMAIN-CONTAINING PROTEIN"/>
    <property type="match status" value="1"/>
</dbReference>
<dbReference type="HOGENOM" id="CLU_012066_3_2_1"/>
<protein>
    <submittedName>
        <fullName evidence="3">Uncharacterized protein</fullName>
    </submittedName>
</protein>
<dbReference type="InterPro" id="IPR049207">
    <property type="entry name" value="DUF4246_N"/>
</dbReference>
<dbReference type="AlphaFoldDB" id="A0A0C3QBZ9"/>
<dbReference type="EMBL" id="KN823122">
    <property type="protein sequence ID" value="KIO21979.1"/>
    <property type="molecule type" value="Genomic_DNA"/>
</dbReference>
<reference evidence="4" key="2">
    <citation type="submission" date="2015-01" db="EMBL/GenBank/DDBJ databases">
        <title>Evolutionary Origins and Diversification of the Mycorrhizal Mutualists.</title>
        <authorList>
            <consortium name="DOE Joint Genome Institute"/>
            <consortium name="Mycorrhizal Genomics Consortium"/>
            <person name="Kohler A."/>
            <person name="Kuo A."/>
            <person name="Nagy L.G."/>
            <person name="Floudas D."/>
            <person name="Copeland A."/>
            <person name="Barry K.W."/>
            <person name="Cichocki N."/>
            <person name="Veneault-Fourrey C."/>
            <person name="LaButti K."/>
            <person name="Lindquist E.A."/>
            <person name="Lipzen A."/>
            <person name="Lundell T."/>
            <person name="Morin E."/>
            <person name="Murat C."/>
            <person name="Riley R."/>
            <person name="Ohm R."/>
            <person name="Sun H."/>
            <person name="Tunlid A."/>
            <person name="Henrissat B."/>
            <person name="Grigoriev I.V."/>
            <person name="Hibbett D.S."/>
            <person name="Martin F."/>
        </authorList>
    </citation>
    <scope>NUCLEOTIDE SEQUENCE [LARGE SCALE GENOMIC DNA]</scope>
    <source>
        <strain evidence="4">MUT 4182</strain>
    </source>
</reference>
<dbReference type="PANTHER" id="PTHR33119">
    <property type="entry name" value="IFI3P"/>
    <property type="match status" value="1"/>
</dbReference>
<reference evidence="3 4" key="1">
    <citation type="submission" date="2014-04" db="EMBL/GenBank/DDBJ databases">
        <authorList>
            <consortium name="DOE Joint Genome Institute"/>
            <person name="Kuo A."/>
            <person name="Girlanda M."/>
            <person name="Perotto S."/>
            <person name="Kohler A."/>
            <person name="Nagy L.G."/>
            <person name="Floudas D."/>
            <person name="Copeland A."/>
            <person name="Barry K.W."/>
            <person name="Cichocki N."/>
            <person name="Veneault-Fourrey C."/>
            <person name="LaButti K."/>
            <person name="Lindquist E.A."/>
            <person name="Lipzen A."/>
            <person name="Lundell T."/>
            <person name="Morin E."/>
            <person name="Murat C."/>
            <person name="Sun H."/>
            <person name="Tunlid A."/>
            <person name="Henrissat B."/>
            <person name="Grigoriev I.V."/>
            <person name="Hibbett D.S."/>
            <person name="Martin F."/>
            <person name="Nordberg H.P."/>
            <person name="Cantor M.N."/>
            <person name="Hua S.X."/>
        </authorList>
    </citation>
    <scope>NUCLEOTIDE SEQUENCE [LARGE SCALE GENOMIC DNA]</scope>
    <source>
        <strain evidence="3 4">MUT 4182</strain>
    </source>
</reference>
<feature type="domain" description="DUF4246" evidence="1">
    <location>
        <begin position="75"/>
        <end position="488"/>
    </location>
</feature>
<evidence type="ECO:0000259" key="1">
    <source>
        <dbReference type="Pfam" id="PF14033"/>
    </source>
</evidence>
<evidence type="ECO:0000313" key="3">
    <source>
        <dbReference type="EMBL" id="KIO21979.1"/>
    </source>
</evidence>
<accession>A0A0C3QBZ9</accession>
<proteinExistence type="predicted"/>
<dbReference type="Pfam" id="PF21666">
    <property type="entry name" value="DUF4246_N"/>
    <property type="match status" value="1"/>
</dbReference>
<name>A0A0C3QBZ9_9AGAM</name>
<evidence type="ECO:0000313" key="4">
    <source>
        <dbReference type="Proteomes" id="UP000054248"/>
    </source>
</evidence>
<dbReference type="InterPro" id="IPR049192">
    <property type="entry name" value="DUF4246_C"/>
</dbReference>
<dbReference type="STRING" id="1051891.A0A0C3QBZ9"/>
<keyword evidence="4" id="KW-1185">Reference proteome</keyword>
<dbReference type="OrthoDB" id="415532at2759"/>
<dbReference type="InterPro" id="IPR025340">
    <property type="entry name" value="DUF4246"/>
</dbReference>
<sequence>MYRTIKFRFPFQQFELEDDDGDLALTLTDLRMIELSYALRSKPSWWTKCMDPTIRAKWKEEALQHEIRDGKLSEAEVDWVLDELEDFAKMRDDATGIQPSCHIRVYESDKLIPEQLKANLVAAAAVFENVPEEDKDWHPRSDNMVLDLVHPSLFCTVYGRTLAWTTDRDGKRHFELLKPPVQDQESWSYSEKFSWIPTDFQLGENGEPAKVLGHINNVHPEHHKELVPVIEGLVGRFSLLWDRVLTDLYPANDATLPGRGRVVGMYKWEETENSPPRPAWKEYQELGTEEYNRRYRAWEESRAIVVPTVDKRGYRASGGNIAHREHTYSIQGKKVQVIVKLANIHLTPEKPEYPGGKWHVEGMANERIVASGIYYYDSENITESQLAFRQPVSFADVAYEQSDGRGIELTWGLEEGAGSNQVVGAVKTSADRCIAFPNIYQHQVSSFKLVDLSKPGHRKIVALFLVDPEKRIPSTSDIPPQQVDWAREAIRESLVKDDKSVKVPLPVELADMVADRVDSVMTLDEAKVYREQLMDERTAFVGVVDEMHFATEFSFCEH</sequence>
<dbReference type="Proteomes" id="UP000054248">
    <property type="component" value="Unassembled WGS sequence"/>
</dbReference>
<organism evidence="3 4">
    <name type="scientific">Tulasnella calospora MUT 4182</name>
    <dbReference type="NCBI Taxonomy" id="1051891"/>
    <lineage>
        <taxon>Eukaryota</taxon>
        <taxon>Fungi</taxon>
        <taxon>Dikarya</taxon>
        <taxon>Basidiomycota</taxon>
        <taxon>Agaricomycotina</taxon>
        <taxon>Agaricomycetes</taxon>
        <taxon>Cantharellales</taxon>
        <taxon>Tulasnellaceae</taxon>
        <taxon>Tulasnella</taxon>
    </lineage>
</organism>
<gene>
    <name evidence="3" type="ORF">M407DRAFT_28465</name>
</gene>
<dbReference type="Pfam" id="PF14033">
    <property type="entry name" value="DUF4246"/>
    <property type="match status" value="1"/>
</dbReference>
<evidence type="ECO:0000259" key="2">
    <source>
        <dbReference type="Pfam" id="PF21666"/>
    </source>
</evidence>
<feature type="domain" description="DUF4246" evidence="2">
    <location>
        <begin position="22"/>
        <end position="61"/>
    </location>
</feature>